<feature type="region of interest" description="Disordered" evidence="1">
    <location>
        <begin position="1"/>
        <end position="71"/>
    </location>
</feature>
<organism evidence="2 3">
    <name type="scientific">Streptomyces aurantiogriseus</name>
    <dbReference type="NCBI Taxonomy" id="66870"/>
    <lineage>
        <taxon>Bacteria</taxon>
        <taxon>Bacillati</taxon>
        <taxon>Actinomycetota</taxon>
        <taxon>Actinomycetes</taxon>
        <taxon>Kitasatosporales</taxon>
        <taxon>Streptomycetaceae</taxon>
        <taxon>Streptomyces</taxon>
    </lineage>
</organism>
<feature type="compositionally biased region" description="Low complexity" evidence="1">
    <location>
        <begin position="150"/>
        <end position="178"/>
    </location>
</feature>
<accession>A0A918FI75</accession>
<reference evidence="2" key="2">
    <citation type="submission" date="2020-09" db="EMBL/GenBank/DDBJ databases">
        <authorList>
            <person name="Sun Q."/>
            <person name="Ohkuma M."/>
        </authorList>
    </citation>
    <scope>NUCLEOTIDE SEQUENCE</scope>
    <source>
        <strain evidence="2">JCM 4346</strain>
    </source>
</reference>
<proteinExistence type="predicted"/>
<evidence type="ECO:0000256" key="1">
    <source>
        <dbReference type="SAM" id="MobiDB-lite"/>
    </source>
</evidence>
<reference evidence="2" key="1">
    <citation type="journal article" date="2014" name="Int. J. Syst. Evol. Microbiol.">
        <title>Complete genome sequence of Corynebacterium casei LMG S-19264T (=DSM 44701T), isolated from a smear-ripened cheese.</title>
        <authorList>
            <consortium name="US DOE Joint Genome Institute (JGI-PGF)"/>
            <person name="Walter F."/>
            <person name="Albersmeier A."/>
            <person name="Kalinowski J."/>
            <person name="Ruckert C."/>
        </authorList>
    </citation>
    <scope>NUCLEOTIDE SEQUENCE</scope>
    <source>
        <strain evidence="2">JCM 4346</strain>
    </source>
</reference>
<dbReference type="AlphaFoldDB" id="A0A918FI75"/>
<sequence>MGEPSAGCAVPRAAVGGSAARPSVSGATAPTLPHPRLRSSRAPCPSGTTARAWVGSKPPEPPRPAAALRRERVVAVRQEPVAQLVTANSDCGSRQPYAQHATGSPHRHDPDPPTHRRRAPHRHDPDPPTNPQAPPGATTRRRQRRRRCSAIAAAVPPATAPTPAAAGMPTFAALRPVR</sequence>
<name>A0A918FI75_9ACTN</name>
<feature type="region of interest" description="Disordered" evidence="1">
    <location>
        <begin position="85"/>
        <end position="178"/>
    </location>
</feature>
<evidence type="ECO:0000313" key="3">
    <source>
        <dbReference type="Proteomes" id="UP000658320"/>
    </source>
</evidence>
<feature type="compositionally biased region" description="Basic residues" evidence="1">
    <location>
        <begin position="139"/>
        <end position="148"/>
    </location>
</feature>
<keyword evidence="3" id="KW-1185">Reference proteome</keyword>
<gene>
    <name evidence="2" type="ORF">GCM10010251_65090</name>
</gene>
<comment type="caution">
    <text evidence="2">The sequence shown here is derived from an EMBL/GenBank/DDBJ whole genome shotgun (WGS) entry which is preliminary data.</text>
</comment>
<dbReference type="Proteomes" id="UP000658320">
    <property type="component" value="Unassembled WGS sequence"/>
</dbReference>
<dbReference type="EMBL" id="BMSX01000017">
    <property type="protein sequence ID" value="GGR39301.1"/>
    <property type="molecule type" value="Genomic_DNA"/>
</dbReference>
<protein>
    <submittedName>
        <fullName evidence="2">Uncharacterized protein</fullName>
    </submittedName>
</protein>
<evidence type="ECO:0000313" key="2">
    <source>
        <dbReference type="EMBL" id="GGR39301.1"/>
    </source>
</evidence>